<dbReference type="EMBL" id="QPFP01000055">
    <property type="protein sequence ID" value="TEB25617.1"/>
    <property type="molecule type" value="Genomic_DNA"/>
</dbReference>
<reference evidence="3 4" key="1">
    <citation type="journal article" date="2019" name="Nat. Ecol. Evol.">
        <title>Megaphylogeny resolves global patterns of mushroom evolution.</title>
        <authorList>
            <person name="Varga T."/>
            <person name="Krizsan K."/>
            <person name="Foldi C."/>
            <person name="Dima B."/>
            <person name="Sanchez-Garcia M."/>
            <person name="Sanchez-Ramirez S."/>
            <person name="Szollosi G.J."/>
            <person name="Szarkandi J.G."/>
            <person name="Papp V."/>
            <person name="Albert L."/>
            <person name="Andreopoulos W."/>
            <person name="Angelini C."/>
            <person name="Antonin V."/>
            <person name="Barry K.W."/>
            <person name="Bougher N.L."/>
            <person name="Buchanan P."/>
            <person name="Buyck B."/>
            <person name="Bense V."/>
            <person name="Catcheside P."/>
            <person name="Chovatia M."/>
            <person name="Cooper J."/>
            <person name="Damon W."/>
            <person name="Desjardin D."/>
            <person name="Finy P."/>
            <person name="Geml J."/>
            <person name="Haridas S."/>
            <person name="Hughes K."/>
            <person name="Justo A."/>
            <person name="Karasinski D."/>
            <person name="Kautmanova I."/>
            <person name="Kiss B."/>
            <person name="Kocsube S."/>
            <person name="Kotiranta H."/>
            <person name="LaButti K.M."/>
            <person name="Lechner B.E."/>
            <person name="Liimatainen K."/>
            <person name="Lipzen A."/>
            <person name="Lukacs Z."/>
            <person name="Mihaltcheva S."/>
            <person name="Morgado L.N."/>
            <person name="Niskanen T."/>
            <person name="Noordeloos M.E."/>
            <person name="Ohm R.A."/>
            <person name="Ortiz-Santana B."/>
            <person name="Ovrebo C."/>
            <person name="Racz N."/>
            <person name="Riley R."/>
            <person name="Savchenko A."/>
            <person name="Shiryaev A."/>
            <person name="Soop K."/>
            <person name="Spirin V."/>
            <person name="Szebenyi C."/>
            <person name="Tomsovsky M."/>
            <person name="Tulloss R.E."/>
            <person name="Uehling J."/>
            <person name="Grigoriev I.V."/>
            <person name="Vagvolgyi C."/>
            <person name="Papp T."/>
            <person name="Martin F.M."/>
            <person name="Miettinen O."/>
            <person name="Hibbett D.S."/>
            <person name="Nagy L.G."/>
        </authorList>
    </citation>
    <scope>NUCLEOTIDE SEQUENCE [LARGE SCALE GENOMIC DNA]</scope>
    <source>
        <strain evidence="3 4">FP101781</strain>
    </source>
</reference>
<dbReference type="PANTHER" id="PTHR38248">
    <property type="entry name" value="FUNK1 6"/>
    <property type="match status" value="1"/>
</dbReference>
<feature type="region of interest" description="Disordered" evidence="1">
    <location>
        <begin position="783"/>
        <end position="861"/>
    </location>
</feature>
<dbReference type="AlphaFoldDB" id="A0A4Y7SUS5"/>
<feature type="domain" description="Fungal-type protein kinase" evidence="2">
    <location>
        <begin position="494"/>
        <end position="626"/>
    </location>
</feature>
<dbReference type="PANTHER" id="PTHR38248:SF2">
    <property type="entry name" value="FUNK1 11"/>
    <property type="match status" value="1"/>
</dbReference>
<keyword evidence="4" id="KW-1185">Reference proteome</keyword>
<organism evidence="3 4">
    <name type="scientific">Coprinellus micaceus</name>
    <name type="common">Glistening ink-cap mushroom</name>
    <name type="synonym">Coprinus micaceus</name>
    <dbReference type="NCBI Taxonomy" id="71717"/>
    <lineage>
        <taxon>Eukaryota</taxon>
        <taxon>Fungi</taxon>
        <taxon>Dikarya</taxon>
        <taxon>Basidiomycota</taxon>
        <taxon>Agaricomycotina</taxon>
        <taxon>Agaricomycetes</taxon>
        <taxon>Agaricomycetidae</taxon>
        <taxon>Agaricales</taxon>
        <taxon>Agaricineae</taxon>
        <taxon>Psathyrellaceae</taxon>
        <taxon>Coprinellus</taxon>
    </lineage>
</organism>
<accession>A0A4Y7SUS5</accession>
<evidence type="ECO:0000313" key="3">
    <source>
        <dbReference type="EMBL" id="TEB25617.1"/>
    </source>
</evidence>
<dbReference type="SUPFAM" id="SSF56112">
    <property type="entry name" value="Protein kinase-like (PK-like)"/>
    <property type="match status" value="1"/>
</dbReference>
<dbReference type="InterPro" id="IPR011009">
    <property type="entry name" value="Kinase-like_dom_sf"/>
</dbReference>
<feature type="domain" description="Fungal-type protein kinase" evidence="2">
    <location>
        <begin position="275"/>
        <end position="479"/>
    </location>
</feature>
<protein>
    <recommendedName>
        <fullName evidence="2">Fungal-type protein kinase domain-containing protein</fullName>
    </recommendedName>
</protein>
<name>A0A4Y7SUS5_COPMI</name>
<feature type="region of interest" description="Disordered" evidence="1">
    <location>
        <begin position="1"/>
        <end position="100"/>
    </location>
</feature>
<evidence type="ECO:0000313" key="4">
    <source>
        <dbReference type="Proteomes" id="UP000298030"/>
    </source>
</evidence>
<dbReference type="InterPro" id="IPR040976">
    <property type="entry name" value="Pkinase_fungal"/>
</dbReference>
<dbReference type="Pfam" id="PF17667">
    <property type="entry name" value="Pkinase_fungal"/>
    <property type="match status" value="2"/>
</dbReference>
<feature type="compositionally biased region" description="Polar residues" evidence="1">
    <location>
        <begin position="72"/>
        <end position="81"/>
    </location>
</feature>
<comment type="caution">
    <text evidence="3">The sequence shown here is derived from an EMBL/GenBank/DDBJ whole genome shotgun (WGS) entry which is preliminary data.</text>
</comment>
<proteinExistence type="predicted"/>
<dbReference type="STRING" id="71717.A0A4Y7SUS5"/>
<dbReference type="Proteomes" id="UP000298030">
    <property type="component" value="Unassembled WGS sequence"/>
</dbReference>
<sequence>MASDLKALNLSPELQSNDTDMNVDAPPPAGLPQTAQSQENATGRAAAVPFPLAQRDGEHLPKAFADSAFYQAHTSQTSSRSEVPPDSYDDSAPTIDHGSIDHTSRQYASIAAHDTPKAKGATRDFSKEESIKIQGKSIMTTMGRAIYSSDTWGEVALGRKLGFTTGSLGRWLKSTDGMALYDYRTIEAEGSRPIKDTSKPKRWLTIPDDPDLESDLYTPYVNLISKIMKIHLKHGKERKVFDTHNKHLIHYEEHHTSPDIVVQGTGASFEMPSNGRPFGYSNMVTFIEIKLDSEMTREENIEQVLVYARQVFIHQPNRMFVRAIILSQNRAQVFHFDHGGIQRTPFYDIHLKPALFVGILLGVTTTANDRIHLGLDDTLQWTHDRKGRKVSGTLRTLALDRARCLELVETGPVSHHRHIRGSGTLWWKVHDPEAETYTEYLVKDSWSSAGRTSEWMLLARVNKKGIRGVAIMAWHEECIADVSTFRCPTTVDFFYNRTFSRIVMETYGREIQHFKSLAQLLRALRDALAAHGNLYGAGILHRDISNKTILLGRENAEVGDQGILIDLSVAFDYHSGGNSLITKEPIMSCAILDFLTELNDDEARGLAPAHDYLDDLESFFFVLCYLLFGFKPNGDPRPLADKARSVIKEWDNEEADLALARKNMLLGTARRQRELAAEVVGRSWGEACKTLFQEFLDWVMEIQVEKASLRREKYPEFLRQREEFIRQEQEDLAKLEAGDLPKGKAKDQVYLKSIYASLYLDAQGHYDRLLSIFKKAIMNVESSPPGADDAPRVSIPNVDPSTETDGGLPAPPNHTAGPIPFNLANVPKRRRYSSATGKDNFKVPELPPTKASRHDEDGNGAAWMIRSSEVSGDLDNPFV</sequence>
<evidence type="ECO:0000256" key="1">
    <source>
        <dbReference type="SAM" id="MobiDB-lite"/>
    </source>
</evidence>
<gene>
    <name evidence="3" type="ORF">FA13DRAFT_1713859</name>
</gene>
<dbReference type="OrthoDB" id="5584477at2759"/>
<evidence type="ECO:0000259" key="2">
    <source>
        <dbReference type="Pfam" id="PF17667"/>
    </source>
</evidence>
<dbReference type="Gene3D" id="1.10.510.10">
    <property type="entry name" value="Transferase(Phosphotransferase) domain 1"/>
    <property type="match status" value="1"/>
</dbReference>